<dbReference type="InterPro" id="IPR008922">
    <property type="entry name" value="Di-copper_centre_dom_sf"/>
</dbReference>
<evidence type="ECO:0000256" key="4">
    <source>
        <dbReference type="ARBA" id="ARBA00023008"/>
    </source>
</evidence>
<dbReference type="EC" id="1.14.18.1" evidence="2"/>
<evidence type="ECO:0000313" key="11">
    <source>
        <dbReference type="Proteomes" id="UP001447188"/>
    </source>
</evidence>
<dbReference type="PRINTS" id="PR00092">
    <property type="entry name" value="TYROSINASE"/>
</dbReference>
<dbReference type="EMBL" id="JBBBZM010000092">
    <property type="protein sequence ID" value="KAL0634520.1"/>
    <property type="molecule type" value="Genomic_DNA"/>
</dbReference>
<comment type="catalytic activity">
    <reaction evidence="7">
        <text>L-tyrosine + O2 = L-dopaquinone + H2O</text>
        <dbReference type="Rhea" id="RHEA:18117"/>
        <dbReference type="ChEBI" id="CHEBI:15377"/>
        <dbReference type="ChEBI" id="CHEBI:15379"/>
        <dbReference type="ChEBI" id="CHEBI:57924"/>
        <dbReference type="ChEBI" id="CHEBI:58315"/>
        <dbReference type="EC" id="1.14.18.1"/>
    </reaction>
</comment>
<evidence type="ECO:0000256" key="8">
    <source>
        <dbReference type="SAM" id="MobiDB-lite"/>
    </source>
</evidence>
<comment type="caution">
    <text evidence="10">The sequence shown here is derived from an EMBL/GenBank/DDBJ whole genome shotgun (WGS) entry which is preliminary data.</text>
</comment>
<dbReference type="PROSITE" id="PS00498">
    <property type="entry name" value="TYROSINASE_2"/>
    <property type="match status" value="1"/>
</dbReference>
<feature type="domain" description="Tyrosinase copper-binding" evidence="9">
    <location>
        <begin position="315"/>
        <end position="326"/>
    </location>
</feature>
<sequence length="516" mass="57647">MRAYNLDLTSRSDMQSQAITIYRHLRSKSMPLTDNPADYFPDWALETIRIWVNEGYRTTNTDPIIEGGNIIPPPLDPEHPLCVRKDLCSLTLEELTTYRECLASLGAGDLKGKWQELGRLHTHWCLHYQEATFPWHRAYLLYVEGLLGCPIPYWNVFAAAAADPSSPHAGLPQVFLDDTFTDSSGKLQPNPMKYACALDGKSKVGGGLYVTRDPILVAGKSHDQWAGKVAQFTLYHRQILLALQQWTFAAPTNVTQAAGHPFGVPWANIPTFSPDGPDCWYPYRGDFDGLFEQPHDNYHGWVGGDMADNSYTGFDPIFLSYHANLDRVVEGFLQDRKSRGLTFTANFPLRPFICQAGEIRYTDPRRYLYTTIGDMTKNAKALGYMYAEPAEADATETPTPRPSAAPCPGFSSNASDGARPSHDPDPEKNPFYIGRETRIGMGSGERGTGLKNKDRCIQRGITRILDASRVAENLPADTTRELVQVVTDLETRKVVPESEWSTWGGFRGKLVWGKGE</sequence>
<comment type="similarity">
    <text evidence="1">Belongs to the tyrosinase family.</text>
</comment>
<evidence type="ECO:0000256" key="5">
    <source>
        <dbReference type="ARBA" id="ARBA00023101"/>
    </source>
</evidence>
<name>A0ABR3GF19_9PEZI</name>
<keyword evidence="5" id="KW-0470">Melanin biosynthesis</keyword>
<reference evidence="10 11" key="1">
    <citation type="submission" date="2024-02" db="EMBL/GenBank/DDBJ databases">
        <title>Discinaceae phylogenomics.</title>
        <authorList>
            <person name="Dirks A.C."/>
            <person name="James T.Y."/>
        </authorList>
    </citation>
    <scope>NUCLEOTIDE SEQUENCE [LARGE SCALE GENOMIC DNA]</scope>
    <source>
        <strain evidence="10 11">ACD0624</strain>
    </source>
</reference>
<feature type="compositionally biased region" description="Basic and acidic residues" evidence="8">
    <location>
        <begin position="419"/>
        <end position="428"/>
    </location>
</feature>
<evidence type="ECO:0000256" key="2">
    <source>
        <dbReference type="ARBA" id="ARBA00011906"/>
    </source>
</evidence>
<evidence type="ECO:0000256" key="7">
    <source>
        <dbReference type="ARBA" id="ARBA00048881"/>
    </source>
</evidence>
<evidence type="ECO:0000256" key="3">
    <source>
        <dbReference type="ARBA" id="ARBA00022723"/>
    </source>
</evidence>
<dbReference type="InterPro" id="IPR002227">
    <property type="entry name" value="Tyrosinase_Cu-bd"/>
</dbReference>
<evidence type="ECO:0000313" key="10">
    <source>
        <dbReference type="EMBL" id="KAL0634520.1"/>
    </source>
</evidence>
<feature type="region of interest" description="Disordered" evidence="8">
    <location>
        <begin position="392"/>
        <end position="451"/>
    </location>
</feature>
<dbReference type="SUPFAM" id="SSF48056">
    <property type="entry name" value="Di-copper centre-containing domain"/>
    <property type="match status" value="1"/>
</dbReference>
<gene>
    <name evidence="10" type="ORF">Q9L58_006538</name>
</gene>
<keyword evidence="4" id="KW-0186">Copper</keyword>
<dbReference type="Pfam" id="PF00264">
    <property type="entry name" value="Tyrosinase"/>
    <property type="match status" value="1"/>
</dbReference>
<dbReference type="Gene3D" id="1.10.1280.10">
    <property type="entry name" value="Di-copper center containing domain from catechol oxidase"/>
    <property type="match status" value="1"/>
</dbReference>
<evidence type="ECO:0000256" key="6">
    <source>
        <dbReference type="ARBA" id="ARBA00048233"/>
    </source>
</evidence>
<organism evidence="10 11">
    <name type="scientific">Discina gigas</name>
    <dbReference type="NCBI Taxonomy" id="1032678"/>
    <lineage>
        <taxon>Eukaryota</taxon>
        <taxon>Fungi</taxon>
        <taxon>Dikarya</taxon>
        <taxon>Ascomycota</taxon>
        <taxon>Pezizomycotina</taxon>
        <taxon>Pezizomycetes</taxon>
        <taxon>Pezizales</taxon>
        <taxon>Discinaceae</taxon>
        <taxon>Discina</taxon>
    </lineage>
</organism>
<comment type="catalytic activity">
    <reaction evidence="6">
        <text>2 L-dopa + O2 = 2 L-dopaquinone + 2 H2O</text>
        <dbReference type="Rhea" id="RHEA:34287"/>
        <dbReference type="ChEBI" id="CHEBI:15377"/>
        <dbReference type="ChEBI" id="CHEBI:15379"/>
        <dbReference type="ChEBI" id="CHEBI:57504"/>
        <dbReference type="ChEBI" id="CHEBI:57924"/>
        <dbReference type="EC" id="1.14.18.1"/>
    </reaction>
</comment>
<evidence type="ECO:0000256" key="1">
    <source>
        <dbReference type="ARBA" id="ARBA00009928"/>
    </source>
</evidence>
<dbReference type="PANTHER" id="PTHR11474">
    <property type="entry name" value="TYROSINASE FAMILY MEMBER"/>
    <property type="match status" value="1"/>
</dbReference>
<keyword evidence="11" id="KW-1185">Reference proteome</keyword>
<accession>A0ABR3GF19</accession>
<dbReference type="PANTHER" id="PTHR11474:SF76">
    <property type="entry name" value="SHKT DOMAIN-CONTAINING PROTEIN"/>
    <property type="match status" value="1"/>
</dbReference>
<proteinExistence type="inferred from homology"/>
<keyword evidence="3" id="KW-0479">Metal-binding</keyword>
<dbReference type="InterPro" id="IPR050316">
    <property type="entry name" value="Tyrosinase/Hemocyanin"/>
</dbReference>
<protein>
    <recommendedName>
        <fullName evidence="2">tyrosinase</fullName>
        <ecNumber evidence="2">1.14.18.1</ecNumber>
    </recommendedName>
</protein>
<dbReference type="Proteomes" id="UP001447188">
    <property type="component" value="Unassembled WGS sequence"/>
</dbReference>
<evidence type="ECO:0000259" key="9">
    <source>
        <dbReference type="PROSITE" id="PS00498"/>
    </source>
</evidence>